<keyword evidence="5" id="KW-1185">Reference proteome</keyword>
<dbReference type="STRING" id="684552.SAMN04489719_1198"/>
<proteinExistence type="predicted"/>
<keyword evidence="2" id="KW-0732">Signal</keyword>
<dbReference type="SUPFAM" id="SSF75011">
    <property type="entry name" value="3-carboxy-cis,cis-mucoante lactonizing enzyme"/>
    <property type="match status" value="1"/>
</dbReference>
<feature type="signal peptide" evidence="2">
    <location>
        <begin position="1"/>
        <end position="38"/>
    </location>
</feature>
<feature type="domain" description="SpaA-like prealbumin fold" evidence="3">
    <location>
        <begin position="423"/>
        <end position="509"/>
    </location>
</feature>
<dbReference type="InterPro" id="IPR045826">
    <property type="entry name" value="SpaA_PFL_dom_2"/>
</dbReference>
<protein>
    <recommendedName>
        <fullName evidence="3">SpaA-like prealbumin fold domain-containing protein</fullName>
    </recommendedName>
</protein>
<evidence type="ECO:0000256" key="1">
    <source>
        <dbReference type="SAM" id="Phobius"/>
    </source>
</evidence>
<evidence type="ECO:0000313" key="5">
    <source>
        <dbReference type="Proteomes" id="UP000199649"/>
    </source>
</evidence>
<keyword evidence="1" id="KW-0812">Transmembrane</keyword>
<dbReference type="Proteomes" id="UP000199649">
    <property type="component" value="Chromosome I"/>
</dbReference>
<reference evidence="5" key="1">
    <citation type="submission" date="2016-10" db="EMBL/GenBank/DDBJ databases">
        <authorList>
            <person name="Varghese N."/>
            <person name="Submissions S."/>
        </authorList>
    </citation>
    <scope>NUCLEOTIDE SEQUENCE [LARGE SCALE GENOMIC DNA]</scope>
    <source>
        <strain evidence="5">DSM 22965</strain>
    </source>
</reference>
<dbReference type="EMBL" id="LT629734">
    <property type="protein sequence ID" value="SDR95137.1"/>
    <property type="molecule type" value="Genomic_DNA"/>
</dbReference>
<dbReference type="AlphaFoldDB" id="A0A1H1N874"/>
<evidence type="ECO:0000313" key="4">
    <source>
        <dbReference type="EMBL" id="SDR95137.1"/>
    </source>
</evidence>
<keyword evidence="1" id="KW-0472">Membrane</keyword>
<sequence length="908" mass="91667">MLTRTSARRRPLGVAVAVVALAVAASVLPQMPASPVEAAALPTQGGSLYWRTVDGSGALYGGATYRVEKAQGNGSENWETAQALTVVDCTEAPCSGPDIHPGAGELQVLLNDPNHNGMRRYRVSPVPQPPGATFTSTAPAATGSSNSWLSTVTLGPFRVDRVVLPSVPCAGTAFALLSSGAVQQVSTANSPVVTLFGAWTGLTGEANGLAAGTGSELYAVDRSGSRLSAVLRYDTSGGWRRVPVSTSVAYSIVAGAYDRASSRFLFGGFTTSGSFQLHQYDAQSNAVALVGTIATGASSDGSGDMAFDGAGDLVIMRAGATSVTTFTVAAAALAAANGGSIAATAGSPREVSLSGINGAAFADDGSVLLSNATTLRRYDPVTWTQRSEITTGLGPGATDLATCAVPAANSSLTVAVQVTRRDLAADSFQVSAAGTVNLGPASTGANTAAQVGPSVVTPGQYTVTAASVPSAQAPYYSARIACTGTSFTPVDGWSASVNVPAGASVVCTITIMPLRTVITVAKGLLGPTDSVSSPGADWAMAITTAFGSGSPTSFVRTTQASGVTPELRFVHPSATTPATITVEEPARAGYAPESVRCDVIAPSGTPLPSVSGTATRNITVPGVPAGSTVHCRFLNREQPTTLTLAAAVAAPGGAAPTTWQLSSRDPQNVLGPSGATGSRTATASVTKGVPYTLTATGDPAYLGTWACVDQQGTTVPVTDSKVTVAQGSQVTCTVTLTTARLTLLKHVAGQPSALLASGFTLTATPSTAIAGLPAVTVPGSETVVPSGAGANSFDVRPDHEYRLTEATSYAALGLELQQYRGGYPANGVFLEAEWVTVTSPTARVAVGGHEVYRFVSAAPAPLALPLTGGVGADTYQLGGSGVLLLSFLASAFLLVRTRIRSRTAGRRA</sequence>
<feature type="domain" description="SpaA-like prealbumin fold" evidence="3">
    <location>
        <begin position="638"/>
        <end position="734"/>
    </location>
</feature>
<accession>A0A1H1N874</accession>
<evidence type="ECO:0000256" key="2">
    <source>
        <dbReference type="SAM" id="SignalP"/>
    </source>
</evidence>
<feature type="transmembrane region" description="Helical" evidence="1">
    <location>
        <begin position="875"/>
        <end position="895"/>
    </location>
</feature>
<feature type="chain" id="PRO_5009255243" description="SpaA-like prealbumin fold domain-containing protein" evidence="2">
    <location>
        <begin position="39"/>
        <end position="908"/>
    </location>
</feature>
<name>A0A1H1N874_9MICO</name>
<dbReference type="InterPro" id="IPR006311">
    <property type="entry name" value="TAT_signal"/>
</dbReference>
<organism evidence="4 5">
    <name type="scientific">Agrococcus carbonis</name>
    <dbReference type="NCBI Taxonomy" id="684552"/>
    <lineage>
        <taxon>Bacteria</taxon>
        <taxon>Bacillati</taxon>
        <taxon>Actinomycetota</taxon>
        <taxon>Actinomycetes</taxon>
        <taxon>Micrococcales</taxon>
        <taxon>Microbacteriaceae</taxon>
        <taxon>Agrococcus</taxon>
    </lineage>
</organism>
<gene>
    <name evidence="4" type="ORF">SAMN04489719_1198</name>
</gene>
<keyword evidence="1" id="KW-1133">Transmembrane helix</keyword>
<dbReference type="PROSITE" id="PS51318">
    <property type="entry name" value="TAT"/>
    <property type="match status" value="1"/>
</dbReference>
<dbReference type="Pfam" id="PF19403">
    <property type="entry name" value="SpaA_2"/>
    <property type="match status" value="2"/>
</dbReference>
<evidence type="ECO:0000259" key="3">
    <source>
        <dbReference type="Pfam" id="PF19403"/>
    </source>
</evidence>